<feature type="compositionally biased region" description="Acidic residues" evidence="1">
    <location>
        <begin position="299"/>
        <end position="315"/>
    </location>
</feature>
<feature type="compositionally biased region" description="Basic and acidic residues" evidence="1">
    <location>
        <begin position="266"/>
        <end position="281"/>
    </location>
</feature>
<dbReference type="AlphaFoldDB" id="A0A8T2T3T8"/>
<dbReference type="InterPro" id="IPR025886">
    <property type="entry name" value="PP2-like"/>
</dbReference>
<dbReference type="OMA" id="HEWVECD"/>
<gene>
    <name evidence="2" type="ORF">KP509_16G067800</name>
</gene>
<evidence type="ECO:0000313" key="3">
    <source>
        <dbReference type="Proteomes" id="UP000825935"/>
    </source>
</evidence>
<feature type="compositionally biased region" description="Basic and acidic residues" evidence="1">
    <location>
        <begin position="289"/>
        <end position="298"/>
    </location>
</feature>
<dbReference type="Pfam" id="PF14299">
    <property type="entry name" value="PP2"/>
    <property type="match status" value="1"/>
</dbReference>
<evidence type="ECO:0000313" key="2">
    <source>
        <dbReference type="EMBL" id="KAH7388285.1"/>
    </source>
</evidence>
<organism evidence="2 3">
    <name type="scientific">Ceratopteris richardii</name>
    <name type="common">Triangle waterfern</name>
    <dbReference type="NCBI Taxonomy" id="49495"/>
    <lineage>
        <taxon>Eukaryota</taxon>
        <taxon>Viridiplantae</taxon>
        <taxon>Streptophyta</taxon>
        <taxon>Embryophyta</taxon>
        <taxon>Tracheophyta</taxon>
        <taxon>Polypodiopsida</taxon>
        <taxon>Polypodiidae</taxon>
        <taxon>Polypodiales</taxon>
        <taxon>Pteridineae</taxon>
        <taxon>Pteridaceae</taxon>
        <taxon>Parkerioideae</taxon>
        <taxon>Ceratopteris</taxon>
    </lineage>
</organism>
<evidence type="ECO:0008006" key="4">
    <source>
        <dbReference type="Google" id="ProtNLM"/>
    </source>
</evidence>
<sequence>MAALKQSGDEASPPESSAEDPLAANVSLVSHLLAFMEDREVCNLGLVNKAFYAASISESVWEKRLPELDNLTAIFSNAVPQHLFHLSKRDLYIKLCSSVLYDDGLKRFWIDPASGGGCYMISARALSICWGDTPSYWRWTPWPGAMFEEVAYLEKVCWFDISGVFRQALRPGNYLVSFRMQLLSSWRGIPVKLSLVETASAYPPHVSEVFFDGRTMFKRRSCIVEVVESENVAVVANGGDQLDQGQDGIDIGEEGTNGDGNDDGDDGRADRINGSDKHDNCENSVEGGADTRSDRYNQDDDDDNKCDEDRDDDVDDYDESIQHRFVSPPDIGGQHSHNNNANIHEWVECDIGQFVVQDYNEAEPVEIKFRMQEMEDLSWKFGLLLDGVIIRPATVAEIAELKQHQLS</sequence>
<dbReference type="InterPro" id="IPR036047">
    <property type="entry name" value="F-box-like_dom_sf"/>
</dbReference>
<feature type="compositionally biased region" description="Low complexity" evidence="1">
    <location>
        <begin position="238"/>
        <end position="249"/>
    </location>
</feature>
<evidence type="ECO:0000256" key="1">
    <source>
        <dbReference type="SAM" id="MobiDB-lite"/>
    </source>
</evidence>
<dbReference type="SUPFAM" id="SSF81383">
    <property type="entry name" value="F-box domain"/>
    <property type="match status" value="1"/>
</dbReference>
<accession>A0A8T2T3T8</accession>
<dbReference type="PANTHER" id="PTHR31960:SF2">
    <property type="entry name" value="F-BOX PROTEIN PP2-A15"/>
    <property type="match status" value="1"/>
</dbReference>
<name>A0A8T2T3T8_CERRI</name>
<comment type="caution">
    <text evidence="2">The sequence shown here is derived from an EMBL/GenBank/DDBJ whole genome shotgun (WGS) entry which is preliminary data.</text>
</comment>
<feature type="region of interest" description="Disordered" evidence="1">
    <location>
        <begin position="238"/>
        <end position="315"/>
    </location>
</feature>
<keyword evidence="3" id="KW-1185">Reference proteome</keyword>
<dbReference type="Proteomes" id="UP000825935">
    <property type="component" value="Chromosome 16"/>
</dbReference>
<proteinExistence type="predicted"/>
<dbReference type="OrthoDB" id="1918565at2759"/>
<dbReference type="EMBL" id="CM035421">
    <property type="protein sequence ID" value="KAH7388285.1"/>
    <property type="molecule type" value="Genomic_DNA"/>
</dbReference>
<reference evidence="2" key="1">
    <citation type="submission" date="2021-08" db="EMBL/GenBank/DDBJ databases">
        <title>WGS assembly of Ceratopteris richardii.</title>
        <authorList>
            <person name="Marchant D.B."/>
            <person name="Chen G."/>
            <person name="Jenkins J."/>
            <person name="Shu S."/>
            <person name="Leebens-Mack J."/>
            <person name="Grimwood J."/>
            <person name="Schmutz J."/>
            <person name="Soltis P."/>
            <person name="Soltis D."/>
            <person name="Chen Z.-H."/>
        </authorList>
    </citation>
    <scope>NUCLEOTIDE SEQUENCE</scope>
    <source>
        <strain evidence="2">Whitten #5841</strain>
        <tissue evidence="2">Leaf</tissue>
    </source>
</reference>
<protein>
    <recommendedName>
        <fullName evidence="4">F-box domain-containing protein</fullName>
    </recommendedName>
</protein>
<dbReference type="PANTHER" id="PTHR31960">
    <property type="entry name" value="F-BOX PROTEIN PP2-A15"/>
    <property type="match status" value="1"/>
</dbReference>